<dbReference type="STRING" id="79883.GCA_001636495_02926"/>
<dbReference type="GO" id="GO:0008477">
    <property type="term" value="F:purine nucleosidase activity"/>
    <property type="evidence" value="ECO:0007669"/>
    <property type="project" value="TreeGrafter"/>
</dbReference>
<evidence type="ECO:0000259" key="3">
    <source>
        <dbReference type="Pfam" id="PF01156"/>
    </source>
</evidence>
<dbReference type="Proteomes" id="UP000322524">
    <property type="component" value="Unassembled WGS sequence"/>
</dbReference>
<dbReference type="PANTHER" id="PTHR12304">
    <property type="entry name" value="INOSINE-URIDINE PREFERRING NUCLEOSIDE HYDROLASE"/>
    <property type="match status" value="1"/>
</dbReference>
<dbReference type="CDD" id="cd00455">
    <property type="entry name" value="nuc_hydro"/>
    <property type="match status" value="1"/>
</dbReference>
<keyword evidence="2" id="KW-0326">Glycosidase</keyword>
<dbReference type="AlphaFoldDB" id="A0A5D4T6I0"/>
<comment type="caution">
    <text evidence="4">The sequence shown here is derived from an EMBL/GenBank/DDBJ whole genome shotgun (WGS) entry which is preliminary data.</text>
</comment>
<evidence type="ECO:0000313" key="4">
    <source>
        <dbReference type="EMBL" id="TYS70511.1"/>
    </source>
</evidence>
<gene>
    <name evidence="4" type="ORF">FZC76_01040</name>
</gene>
<proteinExistence type="predicted"/>
<dbReference type="GO" id="GO:0006152">
    <property type="term" value="P:purine nucleoside catabolic process"/>
    <property type="evidence" value="ECO:0007669"/>
    <property type="project" value="TreeGrafter"/>
</dbReference>
<accession>A0A5D4T6I0</accession>
<dbReference type="OrthoDB" id="9797882at2"/>
<name>A0A5D4T6I0_9BACI</name>
<organism evidence="4 5">
    <name type="scientific">Sutcliffiella horikoshii</name>
    <dbReference type="NCBI Taxonomy" id="79883"/>
    <lineage>
        <taxon>Bacteria</taxon>
        <taxon>Bacillati</taxon>
        <taxon>Bacillota</taxon>
        <taxon>Bacilli</taxon>
        <taxon>Bacillales</taxon>
        <taxon>Bacillaceae</taxon>
        <taxon>Sutcliffiella</taxon>
    </lineage>
</organism>
<evidence type="ECO:0000256" key="1">
    <source>
        <dbReference type="ARBA" id="ARBA00022801"/>
    </source>
</evidence>
<evidence type="ECO:0000313" key="5">
    <source>
        <dbReference type="Proteomes" id="UP000322524"/>
    </source>
</evidence>
<keyword evidence="1 4" id="KW-0378">Hydrolase</keyword>
<dbReference type="GO" id="GO:0005829">
    <property type="term" value="C:cytosol"/>
    <property type="evidence" value="ECO:0007669"/>
    <property type="project" value="TreeGrafter"/>
</dbReference>
<evidence type="ECO:0000256" key="2">
    <source>
        <dbReference type="ARBA" id="ARBA00023295"/>
    </source>
</evidence>
<reference evidence="4 5" key="1">
    <citation type="submission" date="2019-08" db="EMBL/GenBank/DDBJ databases">
        <title>Bacillus genomes from the desert of Cuatro Cienegas, Coahuila.</title>
        <authorList>
            <person name="Olmedo-Alvarez G."/>
        </authorList>
    </citation>
    <scope>NUCLEOTIDE SEQUENCE [LARGE SCALE GENOMIC DNA]</scope>
    <source>
        <strain evidence="4 5">CH28_1T</strain>
    </source>
</reference>
<dbReference type="InterPro" id="IPR036452">
    <property type="entry name" value="Ribo_hydro-like"/>
</dbReference>
<protein>
    <submittedName>
        <fullName evidence="4">Nucleoside hydrolase</fullName>
    </submittedName>
</protein>
<dbReference type="Pfam" id="PF01156">
    <property type="entry name" value="IU_nuc_hydro"/>
    <property type="match status" value="1"/>
</dbReference>
<dbReference type="PANTHER" id="PTHR12304:SF4">
    <property type="entry name" value="URIDINE NUCLEOSIDASE"/>
    <property type="match status" value="1"/>
</dbReference>
<dbReference type="RefSeq" id="WP_148986413.1">
    <property type="nucleotide sequence ID" value="NZ_VTEV01000001.1"/>
</dbReference>
<dbReference type="SUPFAM" id="SSF53590">
    <property type="entry name" value="Nucleoside hydrolase"/>
    <property type="match status" value="1"/>
</dbReference>
<dbReference type="InterPro" id="IPR023186">
    <property type="entry name" value="IUNH"/>
</dbReference>
<feature type="domain" description="Inosine/uridine-preferring nucleoside hydrolase" evidence="3">
    <location>
        <begin position="3"/>
        <end position="299"/>
    </location>
</feature>
<dbReference type="EMBL" id="VTEV01000001">
    <property type="protein sequence ID" value="TYS70511.1"/>
    <property type="molecule type" value="Genomic_DNA"/>
</dbReference>
<dbReference type="Gene3D" id="3.90.245.10">
    <property type="entry name" value="Ribonucleoside hydrolase-like"/>
    <property type="match status" value="1"/>
</dbReference>
<sequence>MKILLFADPGIDDSLAIIYALLHPEIEVMGIVTGYGNVSVFDSTRNAAYLLDLAGRSDIPVIRGASQPLSGIPTTFYPEIHGPQGLGPIVPPADFQADVSPFELMFEIIEENIDDIVIVDVGRQTSLAFAFNLRPELMEEVKEVYLMGGAFMVPGNVTDVAEANFWGDPIATSVILNKAQKVYITPLNVTNRAIITRDIATYIFNHTNSPYKKLIPEVTNYYATFYDQVMPGLDGSPLHDVFTLYYLLNKDRTYTVKRDVRVAIVDGNRGQSIADFRMVYKEPEREHYIAMDFNYNHFIEDFIRINLADGGELA</sequence>
<dbReference type="InterPro" id="IPR001910">
    <property type="entry name" value="Inosine/uridine_hydrolase_dom"/>
</dbReference>